<dbReference type="EMBL" id="JAQGDS010000011">
    <property type="protein sequence ID" value="KAJ6257176.1"/>
    <property type="molecule type" value="Genomic_DNA"/>
</dbReference>
<keyword evidence="7" id="KW-0521">NADP</keyword>
<evidence type="ECO:0000256" key="5">
    <source>
        <dbReference type="ARBA" id="ARBA00015035"/>
    </source>
</evidence>
<organism evidence="14 15">
    <name type="scientific">Drechslerella dactyloides</name>
    <name type="common">Nematode-trapping fungus</name>
    <name type="synonym">Arthrobotrys dactyloides</name>
    <dbReference type="NCBI Taxonomy" id="74499"/>
    <lineage>
        <taxon>Eukaryota</taxon>
        <taxon>Fungi</taxon>
        <taxon>Dikarya</taxon>
        <taxon>Ascomycota</taxon>
        <taxon>Pezizomycotina</taxon>
        <taxon>Orbiliomycetes</taxon>
        <taxon>Orbiliales</taxon>
        <taxon>Orbiliaceae</taxon>
        <taxon>Drechslerella</taxon>
    </lineage>
</organism>
<dbReference type="InterPro" id="IPR024072">
    <property type="entry name" value="DHFR-like_dom_sf"/>
</dbReference>
<comment type="function">
    <text evidence="1">Catalyzes an early step in riboflavin biosynthesis, the NADPH-dependent reduction of the ribose side chain of 2,5-diamino-6-ribosylamino-4(3H)-pyrimidinone 5'-phosphate, yielding 2,5-diamino-6-ribitylamino-4(3H)-pyrimidinone 5'-phosphate.</text>
</comment>
<sequence>MALSFPAGLAAQIAPYLPPASSSSPSSGHEDASRPFVTLTFATSLDASLALAPGVQTHLSGPLSKAMTHHLRAHHSAILVGVSTAVADDPGLNCRLEGADLARQPLPIVLDPHARWEVSENSRVVQTAKNGKGRAPIILTARDVVAKNDIHDDSSILQRQRLLEQYGGGYITVPARDGRFRWEDVLAALQRLGVRSVMVEGGGRVINSLLEEEQQGLVDAVVVTIAPTWLGQGGVVVSPQRTTTATATAGFVPPRLRDVTWVPMGEDVVVCGRL</sequence>
<keyword evidence="6" id="KW-0686">Riboflavin biosynthesis</keyword>
<evidence type="ECO:0000256" key="11">
    <source>
        <dbReference type="ARBA" id="ARBA00047550"/>
    </source>
</evidence>
<evidence type="ECO:0000256" key="8">
    <source>
        <dbReference type="ARBA" id="ARBA00023002"/>
    </source>
</evidence>
<dbReference type="Gene3D" id="3.40.430.10">
    <property type="entry name" value="Dihydrofolate Reductase, subunit A"/>
    <property type="match status" value="1"/>
</dbReference>
<comment type="similarity">
    <text evidence="3">Belongs to the HTP reductase family.</text>
</comment>
<dbReference type="PANTHER" id="PTHR38011:SF7">
    <property type="entry name" value="2,5-DIAMINO-6-RIBOSYLAMINO-4(3H)-PYRIMIDINONE 5'-PHOSPHATE REDUCTASE"/>
    <property type="match status" value="1"/>
</dbReference>
<evidence type="ECO:0000256" key="1">
    <source>
        <dbReference type="ARBA" id="ARBA00003555"/>
    </source>
</evidence>
<evidence type="ECO:0000256" key="9">
    <source>
        <dbReference type="ARBA" id="ARBA00030073"/>
    </source>
</evidence>
<comment type="catalytic activity">
    <reaction evidence="11">
        <text>2,5-diamino-6-(1-D-ribitylamino)pyrimidin-4(3H)-one 5'-phosphate + NAD(+) = 2,5-diamino-6-(1-D-ribosylamino)pyrimidin-4(3H)-one 5'-phosphate + NADH + H(+)</text>
        <dbReference type="Rhea" id="RHEA:27274"/>
        <dbReference type="ChEBI" id="CHEBI:15378"/>
        <dbReference type="ChEBI" id="CHEBI:57540"/>
        <dbReference type="ChEBI" id="CHEBI:57945"/>
        <dbReference type="ChEBI" id="CHEBI:58890"/>
        <dbReference type="ChEBI" id="CHEBI:59545"/>
        <dbReference type="EC" id="1.1.1.302"/>
    </reaction>
</comment>
<dbReference type="SUPFAM" id="SSF53597">
    <property type="entry name" value="Dihydrofolate reductase-like"/>
    <property type="match status" value="1"/>
</dbReference>
<evidence type="ECO:0000313" key="14">
    <source>
        <dbReference type="EMBL" id="KAJ6257176.1"/>
    </source>
</evidence>
<evidence type="ECO:0000256" key="4">
    <source>
        <dbReference type="ARBA" id="ARBA00012851"/>
    </source>
</evidence>
<accession>A0AAD6IUT8</accession>
<dbReference type="AlphaFoldDB" id="A0AAD6IUT8"/>
<evidence type="ECO:0000259" key="13">
    <source>
        <dbReference type="Pfam" id="PF01872"/>
    </source>
</evidence>
<gene>
    <name evidence="14" type="ORF">Dda_8062</name>
</gene>
<keyword evidence="8" id="KW-0560">Oxidoreductase</keyword>
<dbReference type="GO" id="GO:0009231">
    <property type="term" value="P:riboflavin biosynthetic process"/>
    <property type="evidence" value="ECO:0007669"/>
    <property type="project" value="UniProtKB-KW"/>
</dbReference>
<dbReference type="Pfam" id="PF01872">
    <property type="entry name" value="RibD_C"/>
    <property type="match status" value="1"/>
</dbReference>
<dbReference type="InterPro" id="IPR050765">
    <property type="entry name" value="Riboflavin_Biosynth_HTPR"/>
</dbReference>
<evidence type="ECO:0000256" key="12">
    <source>
        <dbReference type="ARBA" id="ARBA00049020"/>
    </source>
</evidence>
<comment type="pathway">
    <text evidence="2">Cofactor biosynthesis; riboflavin biosynthesis.</text>
</comment>
<proteinExistence type="inferred from homology"/>
<feature type="domain" description="Bacterial bifunctional deaminase-reductase C-terminal" evidence="13">
    <location>
        <begin position="35"/>
        <end position="270"/>
    </location>
</feature>
<evidence type="ECO:0000256" key="7">
    <source>
        <dbReference type="ARBA" id="ARBA00022857"/>
    </source>
</evidence>
<dbReference type="Proteomes" id="UP001221413">
    <property type="component" value="Unassembled WGS sequence"/>
</dbReference>
<comment type="caution">
    <text evidence="14">The sequence shown here is derived from an EMBL/GenBank/DDBJ whole genome shotgun (WGS) entry which is preliminary data.</text>
</comment>
<dbReference type="GO" id="GO:0008703">
    <property type="term" value="F:5-amino-6-(5-phosphoribosylamino)uracil reductase activity"/>
    <property type="evidence" value="ECO:0007669"/>
    <property type="project" value="InterPro"/>
</dbReference>
<reference evidence="14" key="1">
    <citation type="submission" date="2023-01" db="EMBL/GenBank/DDBJ databases">
        <title>The chitinases involved in constricting ring structure development in the nematode-trapping fungus Drechslerella dactyloides.</title>
        <authorList>
            <person name="Wang R."/>
            <person name="Zhang L."/>
            <person name="Tang P."/>
            <person name="Li S."/>
            <person name="Liang L."/>
        </authorList>
    </citation>
    <scope>NUCLEOTIDE SEQUENCE</scope>
    <source>
        <strain evidence="14">YMF1.00031</strain>
    </source>
</reference>
<dbReference type="PANTHER" id="PTHR38011">
    <property type="entry name" value="DIHYDROFOLATE REDUCTASE FAMILY PROTEIN (AFU_ORTHOLOGUE AFUA_8G06820)"/>
    <property type="match status" value="1"/>
</dbReference>
<evidence type="ECO:0000256" key="2">
    <source>
        <dbReference type="ARBA" id="ARBA00005104"/>
    </source>
</evidence>
<evidence type="ECO:0000256" key="6">
    <source>
        <dbReference type="ARBA" id="ARBA00022619"/>
    </source>
</evidence>
<dbReference type="EC" id="1.1.1.302" evidence="4"/>
<protein>
    <recommendedName>
        <fullName evidence="5">2,5-diamino-6-ribosylamino-4(3H)-pyrimidinone 5'-phosphate reductase</fullName>
        <ecNumber evidence="4">1.1.1.302</ecNumber>
    </recommendedName>
    <alternativeName>
        <fullName evidence="10">2,5-diamino-6-(5-phospho-D-ribosylamino)pyrimidin-4(3H)-one reductase</fullName>
    </alternativeName>
    <alternativeName>
        <fullName evidence="9">2,5-diamino-6-ribitylamino-4(3H)-pyrimidinone 5'-phosphate synthase</fullName>
    </alternativeName>
</protein>
<name>A0AAD6IUT8_DREDA</name>
<evidence type="ECO:0000256" key="3">
    <source>
        <dbReference type="ARBA" id="ARBA00009723"/>
    </source>
</evidence>
<evidence type="ECO:0000313" key="15">
    <source>
        <dbReference type="Proteomes" id="UP001221413"/>
    </source>
</evidence>
<dbReference type="InterPro" id="IPR002734">
    <property type="entry name" value="RibDG_C"/>
</dbReference>
<keyword evidence="15" id="KW-1185">Reference proteome</keyword>
<comment type="catalytic activity">
    <reaction evidence="12">
        <text>2,5-diamino-6-(1-D-ribitylamino)pyrimidin-4(3H)-one 5'-phosphate + NADP(+) = 2,5-diamino-6-(1-D-ribosylamino)pyrimidin-4(3H)-one 5'-phosphate + NADPH + H(+)</text>
        <dbReference type="Rhea" id="RHEA:27278"/>
        <dbReference type="ChEBI" id="CHEBI:15378"/>
        <dbReference type="ChEBI" id="CHEBI:57783"/>
        <dbReference type="ChEBI" id="CHEBI:58349"/>
        <dbReference type="ChEBI" id="CHEBI:58890"/>
        <dbReference type="ChEBI" id="CHEBI:59545"/>
        <dbReference type="EC" id="1.1.1.302"/>
    </reaction>
</comment>
<evidence type="ECO:0000256" key="10">
    <source>
        <dbReference type="ARBA" id="ARBA00031630"/>
    </source>
</evidence>